<feature type="region of interest" description="Disordered" evidence="1">
    <location>
        <begin position="194"/>
        <end position="248"/>
    </location>
</feature>
<dbReference type="InterPro" id="IPR059179">
    <property type="entry name" value="MLKL-like_MCAfunc"/>
</dbReference>
<reference evidence="2 3" key="1">
    <citation type="journal article" date="2018" name="Evol. Lett.">
        <title>Horizontal gene cluster transfer increased hallucinogenic mushroom diversity.</title>
        <authorList>
            <person name="Reynolds H.T."/>
            <person name="Vijayakumar V."/>
            <person name="Gluck-Thaler E."/>
            <person name="Korotkin H.B."/>
            <person name="Matheny P.B."/>
            <person name="Slot J.C."/>
        </authorList>
    </citation>
    <scope>NUCLEOTIDE SEQUENCE [LARGE SCALE GENOMIC DNA]</scope>
    <source>
        <strain evidence="2 3">SRW20</strain>
    </source>
</reference>
<dbReference type="CDD" id="cd21037">
    <property type="entry name" value="MLKL_NTD"/>
    <property type="match status" value="1"/>
</dbReference>
<name>A0A409VCK3_9AGAR</name>
<accession>A0A409VCK3</accession>
<dbReference type="Proteomes" id="UP000284706">
    <property type="component" value="Unassembled WGS sequence"/>
</dbReference>
<comment type="caution">
    <text evidence="2">The sequence shown here is derived from an EMBL/GenBank/DDBJ whole genome shotgun (WGS) entry which is preliminary data.</text>
</comment>
<dbReference type="OrthoDB" id="192148at2759"/>
<dbReference type="GO" id="GO:0007166">
    <property type="term" value="P:cell surface receptor signaling pathway"/>
    <property type="evidence" value="ECO:0007669"/>
    <property type="project" value="InterPro"/>
</dbReference>
<evidence type="ECO:0000313" key="2">
    <source>
        <dbReference type="EMBL" id="PPQ64792.1"/>
    </source>
</evidence>
<gene>
    <name evidence="2" type="ORF">CVT26_002624</name>
</gene>
<keyword evidence="3" id="KW-1185">Reference proteome</keyword>
<proteinExistence type="predicted"/>
<feature type="compositionally biased region" description="Low complexity" evidence="1">
    <location>
        <begin position="234"/>
        <end position="248"/>
    </location>
</feature>
<dbReference type="Gene3D" id="1.20.930.20">
    <property type="entry name" value="Adaptor protein Cbl, N-terminal domain"/>
    <property type="match status" value="1"/>
</dbReference>
<dbReference type="InterPro" id="IPR036537">
    <property type="entry name" value="Adaptor_Cbl_N_dom_sf"/>
</dbReference>
<evidence type="ECO:0000313" key="3">
    <source>
        <dbReference type="Proteomes" id="UP000284706"/>
    </source>
</evidence>
<protein>
    <submittedName>
        <fullName evidence="2">Uncharacterized protein</fullName>
    </submittedName>
</protein>
<dbReference type="AlphaFoldDB" id="A0A409VCK3"/>
<evidence type="ECO:0000256" key="1">
    <source>
        <dbReference type="SAM" id="MobiDB-lite"/>
    </source>
</evidence>
<dbReference type="InParanoid" id="A0A409VCK3"/>
<sequence length="305" mass="32989">MTTTSSQAPALHTDDKSDWYHTSYAALTTVLKIAGNVPLPYFKEAVNLTSAIVDIAEFVRQTVQENKEDFQDIADKCISLTNIIYNSYTKSQINKDLWPSKELKEALENLMKVLRKTQADAWAELNRNRLSRFILSLSGAARVKKLRGRLAKALEEFYVSSFLNMDRKLAEILKNSNDILDAVRTPAVADEISISETASENVPTSSPDVETSLSTAGPNQETASSRRSSHRPQGTTSNSGSNNGFTGSAHITGGGNIFSGGSGNITNSGNVFGSRNIMNSGNVSTFGVPGFGLRFNPVIVSPVSS</sequence>
<feature type="compositionally biased region" description="Polar residues" evidence="1">
    <location>
        <begin position="194"/>
        <end position="226"/>
    </location>
</feature>
<dbReference type="EMBL" id="NHYE01005662">
    <property type="protein sequence ID" value="PPQ64792.1"/>
    <property type="molecule type" value="Genomic_DNA"/>
</dbReference>
<organism evidence="2 3">
    <name type="scientific">Gymnopilus dilepis</name>
    <dbReference type="NCBI Taxonomy" id="231916"/>
    <lineage>
        <taxon>Eukaryota</taxon>
        <taxon>Fungi</taxon>
        <taxon>Dikarya</taxon>
        <taxon>Basidiomycota</taxon>
        <taxon>Agaricomycotina</taxon>
        <taxon>Agaricomycetes</taxon>
        <taxon>Agaricomycetidae</taxon>
        <taxon>Agaricales</taxon>
        <taxon>Agaricineae</taxon>
        <taxon>Hymenogastraceae</taxon>
        <taxon>Gymnopilus</taxon>
    </lineage>
</organism>